<evidence type="ECO:0000313" key="8">
    <source>
        <dbReference type="EMBL" id="KIW10349.1"/>
    </source>
</evidence>
<dbReference type="InterPro" id="IPR007535">
    <property type="entry name" value="Catechol_dOase_N"/>
</dbReference>
<dbReference type="HOGENOM" id="CLU_046727_2_0_1"/>
<dbReference type="Pfam" id="PF00775">
    <property type="entry name" value="Dioxygenase_C"/>
    <property type="match status" value="1"/>
</dbReference>
<dbReference type="STRING" id="91928.A0A0D2BG57"/>
<dbReference type="VEuPathDB" id="FungiDB:PV08_11311"/>
<dbReference type="AlphaFoldDB" id="A0A0D2BG57"/>
<dbReference type="SUPFAM" id="SSF49482">
    <property type="entry name" value="Aromatic compound dioxygenase"/>
    <property type="match status" value="1"/>
</dbReference>
<dbReference type="EMBL" id="KN847500">
    <property type="protein sequence ID" value="KIW10349.1"/>
    <property type="molecule type" value="Genomic_DNA"/>
</dbReference>
<evidence type="ECO:0000313" key="9">
    <source>
        <dbReference type="Proteomes" id="UP000053328"/>
    </source>
</evidence>
<keyword evidence="6" id="KW-0408">Iron</keyword>
<dbReference type="OrthoDB" id="5238185at2759"/>
<dbReference type="Gene3D" id="2.60.130.10">
    <property type="entry name" value="Aromatic compound dioxygenase"/>
    <property type="match status" value="1"/>
</dbReference>
<keyword evidence="3" id="KW-0479">Metal-binding</keyword>
<reference evidence="8 9" key="1">
    <citation type="submission" date="2015-01" db="EMBL/GenBank/DDBJ databases">
        <title>The Genome Sequence of Exophiala spinifera CBS89968.</title>
        <authorList>
            <consortium name="The Broad Institute Genomics Platform"/>
            <person name="Cuomo C."/>
            <person name="de Hoog S."/>
            <person name="Gorbushina A."/>
            <person name="Stielow B."/>
            <person name="Teixiera M."/>
            <person name="Abouelleil A."/>
            <person name="Chapman S.B."/>
            <person name="Priest M."/>
            <person name="Young S.K."/>
            <person name="Wortman J."/>
            <person name="Nusbaum C."/>
            <person name="Birren B."/>
        </authorList>
    </citation>
    <scope>NUCLEOTIDE SEQUENCE [LARGE SCALE GENOMIC DNA]</scope>
    <source>
        <strain evidence="8 9">CBS 89968</strain>
    </source>
</reference>
<evidence type="ECO:0000256" key="5">
    <source>
        <dbReference type="ARBA" id="ARBA00023002"/>
    </source>
</evidence>
<feature type="domain" description="Intradiol ring-cleavage dioxygenases" evidence="7">
    <location>
        <begin position="137"/>
        <end position="165"/>
    </location>
</feature>
<evidence type="ECO:0000259" key="7">
    <source>
        <dbReference type="PROSITE" id="PS00083"/>
    </source>
</evidence>
<dbReference type="Proteomes" id="UP000053328">
    <property type="component" value="Unassembled WGS sequence"/>
</dbReference>
<sequence>MTSTVEDLTAENLTQHVIRTCTANVSDERTAELISGLIQHLHDYVREVQLKPGEWEAGWQYLTETGQFCTPDRQEMVLLSDVLGVSALVDTINSAQAQSKSIATESSVLGPFHNDAAILDNGASIGSEGVVGEPMLIHGTVRSTDGEPIDGATVDVWETNGNGFYDMQDPNRDGPDCRGIFRTDAQGRYYLLGVKSVDYNIPNEGPVGKLLKVLDRNVTRPAHVHFQLRHPAYLDLTTALYSAESEHITTDPVFGVKTSLVKQFKKLDRLPDRARAYDLRSSLTDPETVAMNGLWSLEHDFVLLRK</sequence>
<gene>
    <name evidence="8" type="ORF">PV08_11311</name>
</gene>
<protein>
    <recommendedName>
        <fullName evidence="7">Intradiol ring-cleavage dioxygenases domain-containing protein</fullName>
    </recommendedName>
</protein>
<dbReference type="InterPro" id="IPR050770">
    <property type="entry name" value="Intradiol_RC_Dioxygenase"/>
</dbReference>
<name>A0A0D2BG57_9EURO</name>
<dbReference type="GO" id="GO:0008199">
    <property type="term" value="F:ferric iron binding"/>
    <property type="evidence" value="ECO:0007669"/>
    <property type="project" value="InterPro"/>
</dbReference>
<comment type="cofactor">
    <cofactor evidence="1">
        <name>Fe(3+)</name>
        <dbReference type="ChEBI" id="CHEBI:29034"/>
    </cofactor>
</comment>
<comment type="similarity">
    <text evidence="2">Belongs to the intradiol ring-cleavage dioxygenase family.</text>
</comment>
<keyword evidence="4" id="KW-0223">Dioxygenase</keyword>
<dbReference type="GeneID" id="27338394"/>
<evidence type="ECO:0000256" key="3">
    <source>
        <dbReference type="ARBA" id="ARBA00022723"/>
    </source>
</evidence>
<organism evidence="8 9">
    <name type="scientific">Exophiala spinifera</name>
    <dbReference type="NCBI Taxonomy" id="91928"/>
    <lineage>
        <taxon>Eukaryota</taxon>
        <taxon>Fungi</taxon>
        <taxon>Dikarya</taxon>
        <taxon>Ascomycota</taxon>
        <taxon>Pezizomycotina</taxon>
        <taxon>Eurotiomycetes</taxon>
        <taxon>Chaetothyriomycetidae</taxon>
        <taxon>Chaetothyriales</taxon>
        <taxon>Herpotrichiellaceae</taxon>
        <taxon>Exophiala</taxon>
    </lineage>
</organism>
<dbReference type="GO" id="GO:0009712">
    <property type="term" value="P:catechol-containing compound metabolic process"/>
    <property type="evidence" value="ECO:0007669"/>
    <property type="project" value="InterPro"/>
</dbReference>
<dbReference type="InterPro" id="IPR015889">
    <property type="entry name" value="Intradiol_dOase_core"/>
</dbReference>
<keyword evidence="9" id="KW-1185">Reference proteome</keyword>
<dbReference type="Pfam" id="PF04444">
    <property type="entry name" value="Dioxygenase_N"/>
    <property type="match status" value="1"/>
</dbReference>
<dbReference type="PANTHER" id="PTHR33711">
    <property type="entry name" value="DIOXYGENASE, PUTATIVE (AFU_ORTHOLOGUE AFUA_2G02910)-RELATED"/>
    <property type="match status" value="1"/>
</dbReference>
<dbReference type="PROSITE" id="PS00083">
    <property type="entry name" value="INTRADIOL_DIOXYGENAS"/>
    <property type="match status" value="1"/>
</dbReference>
<evidence type="ECO:0000256" key="2">
    <source>
        <dbReference type="ARBA" id="ARBA00007825"/>
    </source>
</evidence>
<evidence type="ECO:0000256" key="1">
    <source>
        <dbReference type="ARBA" id="ARBA00001965"/>
    </source>
</evidence>
<evidence type="ECO:0000256" key="6">
    <source>
        <dbReference type="ARBA" id="ARBA00023004"/>
    </source>
</evidence>
<dbReference type="PANTHER" id="PTHR33711:SF7">
    <property type="entry name" value="INTRADIOL RING-CLEAVAGE DIOXYGENASES DOMAIN-CONTAINING PROTEIN-RELATED"/>
    <property type="match status" value="1"/>
</dbReference>
<accession>A0A0D2BG57</accession>
<dbReference type="RefSeq" id="XP_016230565.1">
    <property type="nucleotide sequence ID" value="XM_016385621.1"/>
</dbReference>
<dbReference type="InterPro" id="IPR000627">
    <property type="entry name" value="Intradiol_dOase_C"/>
</dbReference>
<keyword evidence="5" id="KW-0560">Oxidoreductase</keyword>
<dbReference type="GO" id="GO:0018576">
    <property type="term" value="F:catechol 1,2-dioxygenase activity"/>
    <property type="evidence" value="ECO:0007669"/>
    <property type="project" value="InterPro"/>
</dbReference>
<proteinExistence type="inferred from homology"/>
<evidence type="ECO:0000256" key="4">
    <source>
        <dbReference type="ARBA" id="ARBA00022964"/>
    </source>
</evidence>